<keyword evidence="2" id="KW-1185">Reference proteome</keyword>
<evidence type="ECO:0000313" key="3">
    <source>
        <dbReference type="WBParaSite" id="SMUV_0000101301-mRNA-1"/>
    </source>
</evidence>
<dbReference type="Pfam" id="PF14664">
    <property type="entry name" value="RICTOR_N"/>
    <property type="match status" value="1"/>
</dbReference>
<organism evidence="2 3">
    <name type="scientific">Syphacia muris</name>
    <dbReference type="NCBI Taxonomy" id="451379"/>
    <lineage>
        <taxon>Eukaryota</taxon>
        <taxon>Metazoa</taxon>
        <taxon>Ecdysozoa</taxon>
        <taxon>Nematoda</taxon>
        <taxon>Chromadorea</taxon>
        <taxon>Rhabditida</taxon>
        <taxon>Spirurina</taxon>
        <taxon>Oxyuridomorpha</taxon>
        <taxon>Oxyuroidea</taxon>
        <taxon>Oxyuridae</taxon>
        <taxon>Syphacia</taxon>
    </lineage>
</organism>
<dbReference type="GO" id="GO:0038203">
    <property type="term" value="P:TORC2 signaling"/>
    <property type="evidence" value="ECO:0007669"/>
    <property type="project" value="TreeGrafter"/>
</dbReference>
<dbReference type="PANTHER" id="PTHR13298">
    <property type="entry name" value="CYTOSOLIC REGULATOR PIANISSIMO"/>
    <property type="match status" value="1"/>
</dbReference>
<evidence type="ECO:0000313" key="2">
    <source>
        <dbReference type="Proteomes" id="UP000046393"/>
    </source>
</evidence>
<dbReference type="PANTHER" id="PTHR13298:SF11">
    <property type="entry name" value="RAPAMYCIN-INSENSITIVE COMPANION OF MTOR"/>
    <property type="match status" value="1"/>
</dbReference>
<feature type="domain" description="Rapamycin-insensitive companion of mTOR N-terminal" evidence="1">
    <location>
        <begin position="71"/>
        <end position="515"/>
    </location>
</feature>
<dbReference type="InterPro" id="IPR028268">
    <property type="entry name" value="Pianissimo_fam"/>
</dbReference>
<sequence length="785" mass="88575">MDDGGLKPANLLVRKRGHVVGTPELVISGVTLMERPNVQGQLSEPLEDSETKSSETFNKLSEAESSCLRDITYLNDICRKVKALKSLDDHEFKSIAKRTVLYLVSEYQCIRAISIRILRLICVDEKALAVLLRLRVDLFLSRSLALDLYAQNDEERIEALKLAAVMLQIYTRNGDRYGINRNQDKAKVINQEEKDSKDLILQKDDFVFPKSVLLSIFMISKPTFCEPVNDMSHRKYDRLALPCFAVFLETAVTDPLLIIETAGTGWIVDALLIPDNNKWVSVLVCRILCLWLDHPKLRAEAKLNTVLEQIFAPIIEIGFFQGATIGELKVSEERIQDLLDSCFEVLLNLLRTWSGLYSCASSDRYGKTVVASPFRLLEYLGCGTVVNKNLKKMRDLIVKLCCELMDCPYAGKSFETWTEAVKFYSKKDFPDSYKSSLREDFILAEHEYSLSASEGFSKQVDLLKSFRSMILFFLIDAGVLRALIRLILFDPEDPLSLKATLLLGDLILMGSLYLPLEWRLRVLSVPTLVQRICETFTNNAAVAAVNGEFSNAADLDKCTFLHSGSGPLLLYRLDILNNIALSARARSTFTGLIQFFVQPVKLGNIREYSSSKAGANGGKRDDANDIETLIHSHLSAMQELDGKPCWTTVNSILQILENDEHACVARHKLYERLRPFFSQIFSYFLPSSGHFVDSNDSSRFSVALFIRCLILVVPQCTSDNFLDELVTSFLKDFVDLISPDKLSTDIFSLANLYNSNSMYYFAFIGTISSMEYGQTLLEKTNVLQT</sequence>
<dbReference type="InterPro" id="IPR028267">
    <property type="entry name" value="Pianissimo_N"/>
</dbReference>
<dbReference type="SMART" id="SM01308">
    <property type="entry name" value="RICTOR_N"/>
    <property type="match status" value="1"/>
</dbReference>
<dbReference type="WBParaSite" id="SMUV_0000101301-mRNA-1">
    <property type="protein sequence ID" value="SMUV_0000101301-mRNA-1"/>
    <property type="gene ID" value="SMUV_0000101301"/>
</dbReference>
<dbReference type="AlphaFoldDB" id="A0A0N5AA47"/>
<dbReference type="GO" id="GO:0043539">
    <property type="term" value="F:protein serine/threonine kinase activator activity"/>
    <property type="evidence" value="ECO:0007669"/>
    <property type="project" value="TreeGrafter"/>
</dbReference>
<accession>A0A0N5AA47</accession>
<dbReference type="STRING" id="451379.A0A0N5AA47"/>
<name>A0A0N5AA47_9BILA</name>
<proteinExistence type="predicted"/>
<protein>
    <submittedName>
        <fullName evidence="3">RICTOR_N domain-containing protein</fullName>
    </submittedName>
</protein>
<evidence type="ECO:0000259" key="1">
    <source>
        <dbReference type="SMART" id="SM01308"/>
    </source>
</evidence>
<reference evidence="3" key="1">
    <citation type="submission" date="2017-02" db="UniProtKB">
        <authorList>
            <consortium name="WormBaseParasite"/>
        </authorList>
    </citation>
    <scope>IDENTIFICATION</scope>
</reference>
<dbReference type="Proteomes" id="UP000046393">
    <property type="component" value="Unplaced"/>
</dbReference>
<dbReference type="GO" id="GO:0051897">
    <property type="term" value="P:positive regulation of phosphatidylinositol 3-kinase/protein kinase B signal transduction"/>
    <property type="evidence" value="ECO:0007669"/>
    <property type="project" value="TreeGrafter"/>
</dbReference>
<dbReference type="GO" id="GO:0031932">
    <property type="term" value="C:TORC2 complex"/>
    <property type="evidence" value="ECO:0007669"/>
    <property type="project" value="InterPro"/>
</dbReference>